<organism evidence="3 4">
    <name type="scientific">Chloropicon roscoffensis</name>
    <dbReference type="NCBI Taxonomy" id="1461544"/>
    <lineage>
        <taxon>Eukaryota</taxon>
        <taxon>Viridiplantae</taxon>
        <taxon>Chlorophyta</taxon>
        <taxon>Chloropicophyceae</taxon>
        <taxon>Chloropicales</taxon>
        <taxon>Chloropicaceae</taxon>
        <taxon>Chloropicon</taxon>
    </lineage>
</organism>
<dbReference type="EMBL" id="CP151505">
    <property type="protein sequence ID" value="WZN62047.1"/>
    <property type="molecule type" value="Genomic_DNA"/>
</dbReference>
<keyword evidence="2" id="KW-0472">Membrane</keyword>
<keyword evidence="2" id="KW-1133">Transmembrane helix</keyword>
<feature type="transmembrane region" description="Helical" evidence="2">
    <location>
        <begin position="217"/>
        <end position="242"/>
    </location>
</feature>
<feature type="transmembrane region" description="Helical" evidence="2">
    <location>
        <begin position="156"/>
        <end position="175"/>
    </location>
</feature>
<keyword evidence="2" id="KW-0812">Transmembrane</keyword>
<feature type="transmembrane region" description="Helical" evidence="2">
    <location>
        <begin position="116"/>
        <end position="136"/>
    </location>
</feature>
<dbReference type="AlphaFoldDB" id="A0AAX4P6S8"/>
<gene>
    <name evidence="3" type="ORF">HKI87_05g35830</name>
</gene>
<sequence length="287" mass="30520">MTPNEVAKILSSPLQGLRFFLSGAQSPDEKRPNRKKSLMTREFTSPTGELVLENPAASDRVPLLLGSETDPLLQEEGKVSSVKSHKSSFSSGGVSPWSSWAAKLSSTGKCQQQHGCWFFVCLFVLAGMAYSTSLIVGNIAHDLIKMEMEEVQNKRVVLSSLVGVAAGTGGTAMSVKHFAKSPVCTLVCSASFALGGLVPIAPFALNAFVMGFSLNLAHQTVCMAVTVAILIFACGTYLEVVLQSQNPGLSACALRPVLKGLRHLFYSAVMAGVTLCLGSGINYNWNL</sequence>
<dbReference type="Proteomes" id="UP001472866">
    <property type="component" value="Chromosome 05"/>
</dbReference>
<name>A0AAX4P6S8_9CHLO</name>
<feature type="region of interest" description="Disordered" evidence="1">
    <location>
        <begin position="21"/>
        <end position="40"/>
    </location>
</feature>
<keyword evidence="4" id="KW-1185">Reference proteome</keyword>
<reference evidence="3 4" key="1">
    <citation type="submission" date="2024-03" db="EMBL/GenBank/DDBJ databases">
        <title>Complete genome sequence of the green alga Chloropicon roscoffensis RCC1871.</title>
        <authorList>
            <person name="Lemieux C."/>
            <person name="Pombert J.-F."/>
            <person name="Otis C."/>
            <person name="Turmel M."/>
        </authorList>
    </citation>
    <scope>NUCLEOTIDE SEQUENCE [LARGE SCALE GENOMIC DNA]</scope>
    <source>
        <strain evidence="3 4">RCC1871</strain>
    </source>
</reference>
<evidence type="ECO:0000313" key="4">
    <source>
        <dbReference type="Proteomes" id="UP001472866"/>
    </source>
</evidence>
<evidence type="ECO:0000256" key="2">
    <source>
        <dbReference type="SAM" id="Phobius"/>
    </source>
</evidence>
<evidence type="ECO:0000313" key="3">
    <source>
        <dbReference type="EMBL" id="WZN62047.1"/>
    </source>
</evidence>
<proteinExistence type="predicted"/>
<accession>A0AAX4P6S8</accession>
<protein>
    <submittedName>
        <fullName evidence="3">Uncharacterized protein</fullName>
    </submittedName>
</protein>
<feature type="transmembrane region" description="Helical" evidence="2">
    <location>
        <begin position="263"/>
        <end position="285"/>
    </location>
</feature>
<evidence type="ECO:0000256" key="1">
    <source>
        <dbReference type="SAM" id="MobiDB-lite"/>
    </source>
</evidence>
<feature type="transmembrane region" description="Helical" evidence="2">
    <location>
        <begin position="182"/>
        <end position="205"/>
    </location>
</feature>